<gene>
    <name evidence="1" type="ORF">HNV10_06395</name>
</gene>
<protein>
    <recommendedName>
        <fullName evidence="3">TonB C-terminal domain-containing protein</fullName>
    </recommendedName>
</protein>
<sequence>MKKRIIILGTTLTILSVLFFGFTKLTINNPETLTTVATNEAVMENNVYVGPYLNPLPNLYYGVDARFAPVKKADVLNAKSIYDFLNEGEKDQIITIKSVNLTVIKDNQLSELQALGTTAKLTKAQIKLLKSMDYFNHFTIRTEFRGKNMETGIIEDKFFGPHITIVPNQQAAYSEGKEALLNYFKDNSRNVMNIITDNKINALKISFIINKEGKVTNVKHDAMSTGYPKIDAKFMELVKNIPGQWIPAQNANGEKMNQELVFTFGPTDGC</sequence>
<name>A0ABX2E3N6_9FLAO</name>
<evidence type="ECO:0008006" key="3">
    <source>
        <dbReference type="Google" id="ProtNLM"/>
    </source>
</evidence>
<evidence type="ECO:0000313" key="2">
    <source>
        <dbReference type="Proteomes" id="UP000805085"/>
    </source>
</evidence>
<dbReference type="RefSeq" id="WP_173300491.1">
    <property type="nucleotide sequence ID" value="NZ_JABRWQ010000002.1"/>
</dbReference>
<dbReference type="Proteomes" id="UP000805085">
    <property type="component" value="Unassembled WGS sequence"/>
</dbReference>
<keyword evidence="2" id="KW-1185">Reference proteome</keyword>
<proteinExistence type="predicted"/>
<evidence type="ECO:0000313" key="1">
    <source>
        <dbReference type="EMBL" id="NRD22862.1"/>
    </source>
</evidence>
<reference evidence="1 2" key="1">
    <citation type="journal article" date="2015" name="Int. J. Syst. Evol. Microbiol.">
        <title>Winogradskyella litoriviva sp. nov., isolated from coastal seawater.</title>
        <authorList>
            <person name="Nedashkovskaya O.I."/>
            <person name="Kukhlevskiy A.D."/>
            <person name="Zhukova N.V."/>
            <person name="Kim S.J."/>
            <person name="Rhee S.K."/>
            <person name="Mikhailov V.V."/>
        </authorList>
    </citation>
    <scope>NUCLEOTIDE SEQUENCE [LARGE SCALE GENOMIC DNA]</scope>
    <source>
        <strain evidence="1 2">KMM6491</strain>
    </source>
</reference>
<dbReference type="EMBL" id="JABRWQ010000002">
    <property type="protein sequence ID" value="NRD22862.1"/>
    <property type="molecule type" value="Genomic_DNA"/>
</dbReference>
<comment type="caution">
    <text evidence="1">The sequence shown here is derived from an EMBL/GenBank/DDBJ whole genome shotgun (WGS) entry which is preliminary data.</text>
</comment>
<organism evidence="1 2">
    <name type="scientific">Winogradskyella litoriviva</name>
    <dbReference type="NCBI Taxonomy" id="1220182"/>
    <lineage>
        <taxon>Bacteria</taxon>
        <taxon>Pseudomonadati</taxon>
        <taxon>Bacteroidota</taxon>
        <taxon>Flavobacteriia</taxon>
        <taxon>Flavobacteriales</taxon>
        <taxon>Flavobacteriaceae</taxon>
        <taxon>Winogradskyella</taxon>
    </lineage>
</organism>
<accession>A0ABX2E3N6</accession>